<accession>A0AAE0H2J8</accession>
<dbReference type="InterPro" id="IPR029063">
    <property type="entry name" value="SAM-dependent_MTases_sf"/>
</dbReference>
<sequence>MEQRAAHQPDDPCTAADLAVSNLGEAWSYHTDKEDHERSRSRRLWAAVAQWVREAFRPESPTPAAERPHLSATKHEGRFCSIDTSTIPRGAMQDACARGLMLVELCGGICAGLEALPKTGAKVSRYVYCDKDPVSRATAGHRLRQLHLRFPELLPEHAYADAFSTIAQDIKAMTPCELQAIAQAGMHIMVMAGTECQDLSATGSLQGLQAGKISSVELGRHSAILYDVVNLIGTLQAAAPTKLMYMIECVAAQHNFASREVIRDTMHPLMCAMIGTPVTCDAAQLGARAHRLRNYWHNLAPIHSTQHVLDLVPRDPARTGEVLDIETDTWTAPTVNERERAMGFETDATVAPGVSQTQRMAMIGRTLDVRAVSRLLAVTNLVNASQTESVRHPAEDPATHASYALTHADSMDSPDHSAYDADGAHDSCWEAVDHLRDNLQTLLAQFPRSPRSGSGLPDHGSA</sequence>
<keyword evidence="2" id="KW-1185">Reference proteome</keyword>
<dbReference type="Proteomes" id="UP001190700">
    <property type="component" value="Unassembled WGS sequence"/>
</dbReference>
<dbReference type="SUPFAM" id="SSF53335">
    <property type="entry name" value="S-adenosyl-L-methionine-dependent methyltransferases"/>
    <property type="match status" value="1"/>
</dbReference>
<comment type="caution">
    <text evidence="1">The sequence shown here is derived from an EMBL/GenBank/DDBJ whole genome shotgun (WGS) entry which is preliminary data.</text>
</comment>
<dbReference type="AlphaFoldDB" id="A0AAE0H2J8"/>
<name>A0AAE0H2J8_9CHLO</name>
<evidence type="ECO:0000313" key="1">
    <source>
        <dbReference type="EMBL" id="KAK3288773.1"/>
    </source>
</evidence>
<dbReference type="Gene3D" id="3.40.50.150">
    <property type="entry name" value="Vaccinia Virus protein VP39"/>
    <property type="match status" value="1"/>
</dbReference>
<organism evidence="1 2">
    <name type="scientific">Cymbomonas tetramitiformis</name>
    <dbReference type="NCBI Taxonomy" id="36881"/>
    <lineage>
        <taxon>Eukaryota</taxon>
        <taxon>Viridiplantae</taxon>
        <taxon>Chlorophyta</taxon>
        <taxon>Pyramimonadophyceae</taxon>
        <taxon>Pyramimonadales</taxon>
        <taxon>Pyramimonadaceae</taxon>
        <taxon>Cymbomonas</taxon>
    </lineage>
</organism>
<gene>
    <name evidence="1" type="ORF">CYMTET_3762</name>
</gene>
<dbReference type="EMBL" id="LGRX02000362">
    <property type="protein sequence ID" value="KAK3288773.1"/>
    <property type="molecule type" value="Genomic_DNA"/>
</dbReference>
<protein>
    <submittedName>
        <fullName evidence="1">Uncharacterized protein</fullName>
    </submittedName>
</protein>
<reference evidence="1 2" key="1">
    <citation type="journal article" date="2015" name="Genome Biol. Evol.">
        <title>Comparative Genomics of a Bacterivorous Green Alga Reveals Evolutionary Causalities and Consequences of Phago-Mixotrophic Mode of Nutrition.</title>
        <authorList>
            <person name="Burns J.A."/>
            <person name="Paasch A."/>
            <person name="Narechania A."/>
            <person name="Kim E."/>
        </authorList>
    </citation>
    <scope>NUCLEOTIDE SEQUENCE [LARGE SCALE GENOMIC DNA]</scope>
    <source>
        <strain evidence="1 2">PLY_AMNH</strain>
    </source>
</reference>
<proteinExistence type="predicted"/>
<evidence type="ECO:0000313" key="2">
    <source>
        <dbReference type="Proteomes" id="UP001190700"/>
    </source>
</evidence>